<evidence type="ECO:0000313" key="7">
    <source>
        <dbReference type="EMBL" id="WKN34582.1"/>
    </source>
</evidence>
<protein>
    <submittedName>
        <fullName evidence="7">C-type cytochrome</fullName>
    </submittedName>
</protein>
<dbReference type="EMBL" id="CP120682">
    <property type="protein sequence ID" value="WKN34582.1"/>
    <property type="molecule type" value="Genomic_DNA"/>
</dbReference>
<evidence type="ECO:0000256" key="1">
    <source>
        <dbReference type="ARBA" id="ARBA00022617"/>
    </source>
</evidence>
<sequence>MKMYKVLRLLTHLVTAIFIVVSILFGTIVTYQLKPSWFNIQKEKVASDQWKPKSIETDLPEGSEGKRIKYGYLLVTESSRWMGPLVKNPDLQYTGNNLACSNCHLQAGLQAGSAAWVGVTHRFPHFQGRENKMGSLEDRINGCMERSMNGRKLPKDSRQMEAIVAYMEWLSEDVPEDREKEFAGFPSLKIPEVAADLLVGKAVYERECQLCHGKDGQGVWFSEAAKGYQYPPLWGNDSYNQGAGMNRVLTAARFIKGNMPFGQATHKNPKLTDEEAYHVAAYIDSFDRPLKENSEADFPDRKLKPVSTPYGPWADNFSPEQHKYGPFPPIMAYYKEMYGITKTN</sequence>
<dbReference type="GO" id="GO:0046872">
    <property type="term" value="F:metal ion binding"/>
    <property type="evidence" value="ECO:0007669"/>
    <property type="project" value="UniProtKB-KW"/>
</dbReference>
<accession>A0AA49GH79</accession>
<name>A0AA49GH79_9BACT</name>
<keyword evidence="2 4" id="KW-0479">Metal-binding</keyword>
<dbReference type="Gene3D" id="1.10.760.10">
    <property type="entry name" value="Cytochrome c-like domain"/>
    <property type="match status" value="2"/>
</dbReference>
<evidence type="ECO:0000256" key="2">
    <source>
        <dbReference type="ARBA" id="ARBA00022723"/>
    </source>
</evidence>
<dbReference type="AlphaFoldDB" id="A0AA49GH79"/>
<evidence type="ECO:0000256" key="5">
    <source>
        <dbReference type="SAM" id="Phobius"/>
    </source>
</evidence>
<dbReference type="SUPFAM" id="SSF46626">
    <property type="entry name" value="Cytochrome c"/>
    <property type="match status" value="2"/>
</dbReference>
<keyword evidence="5" id="KW-1133">Transmembrane helix</keyword>
<keyword evidence="1 4" id="KW-0349">Heme</keyword>
<dbReference type="GO" id="GO:0009055">
    <property type="term" value="F:electron transfer activity"/>
    <property type="evidence" value="ECO:0007669"/>
    <property type="project" value="InterPro"/>
</dbReference>
<dbReference type="InterPro" id="IPR009056">
    <property type="entry name" value="Cyt_c-like_dom"/>
</dbReference>
<reference evidence="7" key="2">
    <citation type="journal article" date="2024" name="Antonie Van Leeuwenhoek">
        <title>Roseihalotalea indica gen. nov., sp. nov., a halophilic Bacteroidetes from mesopelagic Southwest Indian Ocean with higher carbohydrate metabolic potential.</title>
        <authorList>
            <person name="Chen B."/>
            <person name="Zhang M."/>
            <person name="Lin D."/>
            <person name="Ye J."/>
            <person name="Tang K."/>
        </authorList>
    </citation>
    <scope>NUCLEOTIDE SEQUENCE</scope>
    <source>
        <strain evidence="7">TK19036</strain>
    </source>
</reference>
<feature type="domain" description="Cytochrome c" evidence="6">
    <location>
        <begin position="195"/>
        <end position="287"/>
    </location>
</feature>
<keyword evidence="5" id="KW-0812">Transmembrane</keyword>
<gene>
    <name evidence="7" type="ORF">K4G66_19600</name>
</gene>
<dbReference type="PANTHER" id="PTHR35008:SF9">
    <property type="entry name" value="CYTOCHROME C DOMAIN-CONTAINING PROTEIN"/>
    <property type="match status" value="1"/>
</dbReference>
<organism evidence="7">
    <name type="scientific">Roseihalotalea indica</name>
    <dbReference type="NCBI Taxonomy" id="2867963"/>
    <lineage>
        <taxon>Bacteria</taxon>
        <taxon>Pseudomonadati</taxon>
        <taxon>Bacteroidota</taxon>
        <taxon>Cytophagia</taxon>
        <taxon>Cytophagales</taxon>
        <taxon>Catalimonadaceae</taxon>
        <taxon>Roseihalotalea</taxon>
    </lineage>
</organism>
<keyword evidence="3 4" id="KW-0408">Iron</keyword>
<proteinExistence type="predicted"/>
<dbReference type="InterPro" id="IPR051459">
    <property type="entry name" value="Cytochrome_c-type_DH"/>
</dbReference>
<dbReference type="PANTHER" id="PTHR35008">
    <property type="entry name" value="BLL4482 PROTEIN-RELATED"/>
    <property type="match status" value="1"/>
</dbReference>
<evidence type="ECO:0000256" key="3">
    <source>
        <dbReference type="ARBA" id="ARBA00023004"/>
    </source>
</evidence>
<dbReference type="Pfam" id="PF13442">
    <property type="entry name" value="Cytochrome_CBB3"/>
    <property type="match status" value="1"/>
</dbReference>
<dbReference type="GO" id="GO:0020037">
    <property type="term" value="F:heme binding"/>
    <property type="evidence" value="ECO:0007669"/>
    <property type="project" value="InterPro"/>
</dbReference>
<dbReference type="InterPro" id="IPR036909">
    <property type="entry name" value="Cyt_c-like_dom_sf"/>
</dbReference>
<dbReference type="PROSITE" id="PS51007">
    <property type="entry name" value="CYTC"/>
    <property type="match status" value="1"/>
</dbReference>
<keyword evidence="5" id="KW-0472">Membrane</keyword>
<dbReference type="Pfam" id="PF21342">
    <property type="entry name" value="SoxA-TsdA_cyt-c"/>
    <property type="match status" value="1"/>
</dbReference>
<feature type="transmembrane region" description="Helical" evidence="5">
    <location>
        <begin position="12"/>
        <end position="33"/>
    </location>
</feature>
<evidence type="ECO:0000256" key="4">
    <source>
        <dbReference type="PROSITE-ProRule" id="PRU00433"/>
    </source>
</evidence>
<reference evidence="7" key="1">
    <citation type="journal article" date="2023" name="Comput. Struct. Biotechnol. J.">
        <title>Discovery of a novel marine Bacteroidetes with a rich repertoire of carbohydrate-active enzymes.</title>
        <authorList>
            <person name="Chen B."/>
            <person name="Liu G."/>
            <person name="Chen Q."/>
            <person name="Wang H."/>
            <person name="Liu L."/>
            <person name="Tang K."/>
        </authorList>
    </citation>
    <scope>NUCLEOTIDE SEQUENCE</scope>
    <source>
        <strain evidence="7">TK19036</strain>
    </source>
</reference>
<evidence type="ECO:0000259" key="6">
    <source>
        <dbReference type="PROSITE" id="PS51007"/>
    </source>
</evidence>